<comment type="caution">
    <text evidence="1">The sequence shown here is derived from an EMBL/GenBank/DDBJ whole genome shotgun (WGS) entry which is preliminary data.</text>
</comment>
<reference evidence="1 2" key="1">
    <citation type="submission" date="2018-06" db="EMBL/GenBank/DDBJ databases">
        <authorList>
            <consortium name="Pathogen Informatics"/>
            <person name="Doyle S."/>
        </authorList>
    </citation>
    <scope>NUCLEOTIDE SEQUENCE [LARGE SCALE GENOMIC DNA]</scope>
    <source>
        <strain evidence="1 2">NCTC8185</strain>
    </source>
</reference>
<gene>
    <name evidence="1" type="primary">dinJ5</name>
    <name evidence="1" type="ORF">NCTC8185_01183</name>
</gene>
<sequence>MTDEGFVALVEQKSIGKKLNINNKEAIEEFFVDEDISEYDSLFSNKIEKLE</sequence>
<organism evidence="1 2">
    <name type="scientific">Streptococcus agalactiae</name>
    <dbReference type="NCBI Taxonomy" id="1311"/>
    <lineage>
        <taxon>Bacteria</taxon>
        <taxon>Bacillati</taxon>
        <taxon>Bacillota</taxon>
        <taxon>Bacilli</taxon>
        <taxon>Lactobacillales</taxon>
        <taxon>Streptococcaceae</taxon>
        <taxon>Streptococcus</taxon>
    </lineage>
</organism>
<proteinExistence type="predicted"/>
<dbReference type="Proteomes" id="UP000254076">
    <property type="component" value="Unassembled WGS sequence"/>
</dbReference>
<accession>A0A8B4RCK8</accession>
<evidence type="ECO:0000313" key="2">
    <source>
        <dbReference type="Proteomes" id="UP000254076"/>
    </source>
</evidence>
<dbReference type="EMBL" id="UHEQ01000004">
    <property type="protein sequence ID" value="SUN13916.1"/>
    <property type="molecule type" value="Genomic_DNA"/>
</dbReference>
<protein>
    <submittedName>
        <fullName evidence="1">Addiction module antitoxin</fullName>
    </submittedName>
</protein>
<name>A0A8B4RCK8_STRAG</name>
<dbReference type="RefSeq" id="WP_000128964.1">
    <property type="nucleotide sequence ID" value="NZ_LBKK01000061.1"/>
</dbReference>
<dbReference type="AlphaFoldDB" id="A0A8B4RCK8"/>
<evidence type="ECO:0000313" key="1">
    <source>
        <dbReference type="EMBL" id="SUN13916.1"/>
    </source>
</evidence>